<dbReference type="Gene3D" id="1.10.390.10">
    <property type="entry name" value="Neutral Protease Domain 2"/>
    <property type="match status" value="1"/>
</dbReference>
<protein>
    <recommendedName>
        <fullName evidence="12">Aminopeptidase</fullName>
    </recommendedName>
</protein>
<evidence type="ECO:0000256" key="4">
    <source>
        <dbReference type="ARBA" id="ARBA00022723"/>
    </source>
</evidence>
<dbReference type="GO" id="GO:0005615">
    <property type="term" value="C:extracellular space"/>
    <property type="evidence" value="ECO:0007669"/>
    <property type="project" value="TreeGrafter"/>
</dbReference>
<dbReference type="SUPFAM" id="SSF55486">
    <property type="entry name" value="Metalloproteases ('zincins'), catalytic domain"/>
    <property type="match status" value="1"/>
</dbReference>
<dbReference type="InterPro" id="IPR001930">
    <property type="entry name" value="Peptidase_M1"/>
</dbReference>
<dbReference type="GO" id="GO:0005737">
    <property type="term" value="C:cytoplasm"/>
    <property type="evidence" value="ECO:0007669"/>
    <property type="project" value="TreeGrafter"/>
</dbReference>
<evidence type="ECO:0000259" key="8">
    <source>
        <dbReference type="Pfam" id="PF01433"/>
    </source>
</evidence>
<evidence type="ECO:0000256" key="7">
    <source>
        <dbReference type="ARBA" id="ARBA00023049"/>
    </source>
</evidence>
<evidence type="ECO:0000256" key="3">
    <source>
        <dbReference type="ARBA" id="ARBA00022670"/>
    </source>
</evidence>
<keyword evidence="5" id="KW-0378">Hydrolase</keyword>
<evidence type="ECO:0000313" key="11">
    <source>
        <dbReference type="WBParaSite" id="MBELARI_LOCUS19099"/>
    </source>
</evidence>
<evidence type="ECO:0000313" key="10">
    <source>
        <dbReference type="Proteomes" id="UP000887575"/>
    </source>
</evidence>
<evidence type="ECO:0000256" key="5">
    <source>
        <dbReference type="ARBA" id="ARBA00022801"/>
    </source>
</evidence>
<keyword evidence="7" id="KW-0482">Metalloprotease</keyword>
<dbReference type="WBParaSite" id="MBELARI_LOCUS19099">
    <property type="protein sequence ID" value="MBELARI_LOCUS19099"/>
    <property type="gene ID" value="MBELARI_LOCUS19099"/>
</dbReference>
<dbReference type="InterPro" id="IPR024571">
    <property type="entry name" value="ERAP1-like_C_dom"/>
</dbReference>
<comment type="similarity">
    <text evidence="2">Belongs to the peptidase M1 family.</text>
</comment>
<dbReference type="InterPro" id="IPR050344">
    <property type="entry name" value="Peptidase_M1_aminopeptidases"/>
</dbReference>
<feature type="domain" description="ERAP1-like C-terminal" evidence="9">
    <location>
        <begin position="386"/>
        <end position="727"/>
    </location>
</feature>
<dbReference type="GO" id="GO:0042277">
    <property type="term" value="F:peptide binding"/>
    <property type="evidence" value="ECO:0007669"/>
    <property type="project" value="TreeGrafter"/>
</dbReference>
<evidence type="ECO:0000256" key="6">
    <source>
        <dbReference type="ARBA" id="ARBA00022833"/>
    </source>
</evidence>
<dbReference type="GO" id="GO:0043171">
    <property type="term" value="P:peptide catabolic process"/>
    <property type="evidence" value="ECO:0007669"/>
    <property type="project" value="TreeGrafter"/>
</dbReference>
<dbReference type="GO" id="GO:0006508">
    <property type="term" value="P:proteolysis"/>
    <property type="evidence" value="ECO:0007669"/>
    <property type="project" value="UniProtKB-KW"/>
</dbReference>
<reference evidence="11" key="1">
    <citation type="submission" date="2024-02" db="UniProtKB">
        <authorList>
            <consortium name="WormBaseParasite"/>
        </authorList>
    </citation>
    <scope>IDENTIFICATION</scope>
</reference>
<evidence type="ECO:0000259" key="9">
    <source>
        <dbReference type="Pfam" id="PF11838"/>
    </source>
</evidence>
<dbReference type="PANTHER" id="PTHR11533:SF293">
    <property type="entry name" value="AMINOPEPTIDASE-2-RELATED"/>
    <property type="match status" value="1"/>
</dbReference>
<comment type="cofactor">
    <cofactor evidence="1">
        <name>Zn(2+)</name>
        <dbReference type="ChEBI" id="CHEBI:29105"/>
    </cofactor>
</comment>
<keyword evidence="10" id="KW-1185">Reference proteome</keyword>
<accession>A0AAF3EY32</accession>
<evidence type="ECO:0008006" key="12">
    <source>
        <dbReference type="Google" id="ProtNLM"/>
    </source>
</evidence>
<keyword evidence="4" id="KW-0479">Metal-binding</keyword>
<dbReference type="PANTHER" id="PTHR11533">
    <property type="entry name" value="PROTEASE M1 ZINC METALLOPROTEASE"/>
    <property type="match status" value="1"/>
</dbReference>
<dbReference type="Gene3D" id="1.25.50.20">
    <property type="match status" value="1"/>
</dbReference>
<evidence type="ECO:0000256" key="2">
    <source>
        <dbReference type="ARBA" id="ARBA00010136"/>
    </source>
</evidence>
<organism evidence="10 11">
    <name type="scientific">Mesorhabditis belari</name>
    <dbReference type="NCBI Taxonomy" id="2138241"/>
    <lineage>
        <taxon>Eukaryota</taxon>
        <taxon>Metazoa</taxon>
        <taxon>Ecdysozoa</taxon>
        <taxon>Nematoda</taxon>
        <taxon>Chromadorea</taxon>
        <taxon>Rhabditida</taxon>
        <taxon>Rhabditina</taxon>
        <taxon>Rhabditomorpha</taxon>
        <taxon>Rhabditoidea</taxon>
        <taxon>Rhabditidae</taxon>
        <taxon>Mesorhabditinae</taxon>
        <taxon>Mesorhabditis</taxon>
    </lineage>
</organism>
<name>A0AAF3EY32_9BILA</name>
<dbReference type="GO" id="GO:0070006">
    <property type="term" value="F:metalloaminopeptidase activity"/>
    <property type="evidence" value="ECO:0007669"/>
    <property type="project" value="TreeGrafter"/>
</dbReference>
<proteinExistence type="inferred from homology"/>
<dbReference type="Proteomes" id="UP000887575">
    <property type="component" value="Unassembled WGS sequence"/>
</dbReference>
<dbReference type="Pfam" id="PF11838">
    <property type="entry name" value="ERAP1_C"/>
    <property type="match status" value="1"/>
</dbReference>
<dbReference type="InterPro" id="IPR014782">
    <property type="entry name" value="Peptidase_M1_dom"/>
</dbReference>
<dbReference type="Pfam" id="PF01433">
    <property type="entry name" value="Peptidase_M1"/>
    <property type="match status" value="1"/>
</dbReference>
<sequence length="787" mass="91847">MNSEFSEIDSITGSEARLTWNITKFANTPKMSSYLLALVVHAWEGPDTITTNNVEIRVYAHPSKKGQTAYAKEIASKALSSFEQFFGVKYPLPKLDLFAVARYEEGAMENWGLMIFKERWLLVDPKHESVSEKIQIRNTINHEIGHQWFGNLVTMNWWNEIWLNEGFADFAEFLGRLSHMSFDDAVIEYLLNERNKIMYGEGAYAQKRMVEDFKQKYPDGRYNRYPRTPIEIRYMFDMHAYAKGGLGIFSIFKALGPHRFFTNIKAYLDKHKYSTSHSMDVLGEDLFKDQLWINAQKILEDHLTNIGLPLLIVSHPNERQYRITQKRFVYPQDQPLALPQKYWNLELYFKNEDTKKLETRQFPDLKPDKKEKGLIERNLISAFPPIINMDGRAYTRVCYGKNWPLVFQAFRFARFPLLTRILIYDDLFSMAAAGRVNYGIALEFAYSRLKKDVESDQRAFQHLANMVKEVLDRVLNSKDRANVDVIYKALDELFKITKGEVVRDKKSYAKKSNTYEIQLMEIAEMKASETEYRLAHTREKLLNFMDQLQPNSSKLEDAKQLYIERAFNPCKADQQLSECVLDIPFGAREKFYTDAILSESDDNEMIAEHLSRKLEIETDINEAEKIACALASSKKWKYQEMILNDLIQSLSRPTRVSLQSVEKVMKCLKKNGEKKSHRVDYLLNNTQHIYRSLKGSQNAMIAVYKGLVAGVQSEDDIQKVKEKLESSELDEHPEIRKLQFWGEAVEEYNIKTYWHAHMKEDVLEFYRKRFSAPLPPVRNDPAHVDGE</sequence>
<dbReference type="InterPro" id="IPR027268">
    <property type="entry name" value="Peptidase_M4/M1_CTD_sf"/>
</dbReference>
<dbReference type="GO" id="GO:0016020">
    <property type="term" value="C:membrane"/>
    <property type="evidence" value="ECO:0007669"/>
    <property type="project" value="TreeGrafter"/>
</dbReference>
<dbReference type="AlphaFoldDB" id="A0AAF3EY32"/>
<dbReference type="PRINTS" id="PR00756">
    <property type="entry name" value="ALADIPTASE"/>
</dbReference>
<evidence type="ECO:0000256" key="1">
    <source>
        <dbReference type="ARBA" id="ARBA00001947"/>
    </source>
</evidence>
<feature type="domain" description="Peptidase M1 membrane alanine aminopeptidase" evidence="8">
    <location>
        <begin position="70"/>
        <end position="282"/>
    </location>
</feature>
<keyword evidence="6" id="KW-0862">Zinc</keyword>
<dbReference type="GO" id="GO:0008270">
    <property type="term" value="F:zinc ion binding"/>
    <property type="evidence" value="ECO:0007669"/>
    <property type="project" value="InterPro"/>
</dbReference>
<keyword evidence="3" id="KW-0645">Protease</keyword>